<proteinExistence type="predicted"/>
<reference evidence="2" key="1">
    <citation type="journal article" date="2020" name="Nature">
        <title>Giant virus diversity and host interactions through global metagenomics.</title>
        <authorList>
            <person name="Schulz F."/>
            <person name="Roux S."/>
            <person name="Paez-Espino D."/>
            <person name="Jungbluth S."/>
            <person name="Walsh D.A."/>
            <person name="Denef V.J."/>
            <person name="McMahon K.D."/>
            <person name="Konstantinidis K.T."/>
            <person name="Eloe-Fadrosh E.A."/>
            <person name="Kyrpides N.C."/>
            <person name="Woyke T."/>
        </authorList>
    </citation>
    <scope>NUCLEOTIDE SEQUENCE</scope>
    <source>
        <strain evidence="2">GVMAG-S-1103017-68</strain>
    </source>
</reference>
<feature type="region of interest" description="Disordered" evidence="1">
    <location>
        <begin position="167"/>
        <end position="194"/>
    </location>
</feature>
<organism evidence="2">
    <name type="scientific">viral metagenome</name>
    <dbReference type="NCBI Taxonomy" id="1070528"/>
    <lineage>
        <taxon>unclassified sequences</taxon>
        <taxon>metagenomes</taxon>
        <taxon>organismal metagenomes</taxon>
    </lineage>
</organism>
<evidence type="ECO:0008006" key="3">
    <source>
        <dbReference type="Google" id="ProtNLM"/>
    </source>
</evidence>
<feature type="compositionally biased region" description="Basic and acidic residues" evidence="1">
    <location>
        <begin position="167"/>
        <end position="185"/>
    </location>
</feature>
<dbReference type="EMBL" id="MN740854">
    <property type="protein sequence ID" value="QHU15252.1"/>
    <property type="molecule type" value="Genomic_DNA"/>
</dbReference>
<dbReference type="AlphaFoldDB" id="A0A6C0KB63"/>
<accession>A0A6C0KB63</accession>
<sequence>MDLFRQSDHVLDMSMSMLDGSTEDYMSYELVKLSDRGRSSPWPTTTQTACWHCCHQFANAPVGVPVDTTGSNHRLMGNFCSFNCAYAWALGQANHHTDYTAGCRVKQFAAEVFEVDPVSIVAAPDPLVLEMFGGPMSIEQFRGNVDNVRVIQEPFVSSHMLLCTVRTHETQKGEKKPAPEKDSGRGRFSVTGLRRPKDPLPLEKVLCEQDMSIEKGLFQEVLDQRAAEEPACGATTVVSTGLVTEKPRAKKQNSLHKLLKKT</sequence>
<evidence type="ECO:0000256" key="1">
    <source>
        <dbReference type="SAM" id="MobiDB-lite"/>
    </source>
</evidence>
<name>A0A6C0KB63_9ZZZZ</name>
<evidence type="ECO:0000313" key="2">
    <source>
        <dbReference type="EMBL" id="QHU15252.1"/>
    </source>
</evidence>
<protein>
    <recommendedName>
        <fullName evidence="3">MYM-type domain-containing protein</fullName>
    </recommendedName>
</protein>